<organism evidence="1 2">
    <name type="scientific">Bremerella alba</name>
    <dbReference type="NCBI Taxonomy" id="980252"/>
    <lineage>
        <taxon>Bacteria</taxon>
        <taxon>Pseudomonadati</taxon>
        <taxon>Planctomycetota</taxon>
        <taxon>Planctomycetia</taxon>
        <taxon>Pirellulales</taxon>
        <taxon>Pirellulaceae</taxon>
        <taxon>Bremerella</taxon>
    </lineage>
</organism>
<proteinExistence type="predicted"/>
<comment type="caution">
    <text evidence="1">The sequence shown here is derived from an EMBL/GenBank/DDBJ whole genome shotgun (WGS) entry which is preliminary data.</text>
</comment>
<reference evidence="1 2" key="1">
    <citation type="submission" date="2020-05" db="EMBL/GenBank/DDBJ databases">
        <title>Bremerella alba sp. nov., a novel planctomycete isolated from the surface of the macroalga Fucus spiralis.</title>
        <authorList>
            <person name="Godinho O."/>
            <person name="Botelho R."/>
            <person name="Albuquerque L."/>
            <person name="Wiegand S."/>
            <person name="Da Costa M.S."/>
            <person name="Lobo-Da-Cunha A."/>
            <person name="Jogler C."/>
            <person name="Lage O.M."/>
        </authorList>
    </citation>
    <scope>NUCLEOTIDE SEQUENCE [LARGE SCALE GENOMIC DNA]</scope>
    <source>
        <strain evidence="1 2">FF15</strain>
    </source>
</reference>
<evidence type="ECO:0000313" key="1">
    <source>
        <dbReference type="EMBL" id="MBA2115785.1"/>
    </source>
</evidence>
<dbReference type="EMBL" id="JABRWO010000008">
    <property type="protein sequence ID" value="MBA2115785.1"/>
    <property type="molecule type" value="Genomic_DNA"/>
</dbReference>
<dbReference type="RefSeq" id="WP_207397223.1">
    <property type="nucleotide sequence ID" value="NZ_JABRWO010000008.1"/>
</dbReference>
<keyword evidence="2" id="KW-1185">Reference proteome</keyword>
<protein>
    <submittedName>
        <fullName evidence="1">Uncharacterized protein</fullName>
    </submittedName>
</protein>
<gene>
    <name evidence="1" type="ORF">HOV93_29700</name>
</gene>
<sequence>MLWFETTHNLDEAADLVRRRRYGVIRVESGTFHSLTFRPWPKLISRVEIETLGRWKHNRGGDSCRIYYNFPISSPGFLSLAYVESSRQTTWKTLRRGSEVLDWIAELRQTDASVCELSNNKVSTRAMQRQGWQPHCEHLSSRHFIKRFYGEYPQHRGLPKPETRLGNFRRAIESLDMAATSVDAEHEIDLVDDRVGC</sequence>
<dbReference type="AlphaFoldDB" id="A0A7V8V6I8"/>
<evidence type="ECO:0000313" key="2">
    <source>
        <dbReference type="Proteomes" id="UP000551616"/>
    </source>
</evidence>
<name>A0A7V8V6I8_9BACT</name>
<accession>A0A7V8V6I8</accession>
<dbReference type="Proteomes" id="UP000551616">
    <property type="component" value="Unassembled WGS sequence"/>
</dbReference>